<dbReference type="CDD" id="cd08948">
    <property type="entry name" value="5beta-POR_like_SDR_a"/>
    <property type="match status" value="1"/>
</dbReference>
<dbReference type="PANTHER" id="PTHR32487:SF0">
    <property type="entry name" value="3-OXO-DELTA(4,5)-STEROID 5-BETA-REDUCTASE"/>
    <property type="match status" value="1"/>
</dbReference>
<dbReference type="Pfam" id="PF01370">
    <property type="entry name" value="Epimerase"/>
    <property type="match status" value="1"/>
</dbReference>
<evidence type="ECO:0000259" key="1">
    <source>
        <dbReference type="Pfam" id="PF01370"/>
    </source>
</evidence>
<dbReference type="KEGG" id="mpt:Mpe_A1008"/>
<dbReference type="EMBL" id="CP000555">
    <property type="protein sequence ID" value="ABM93970.1"/>
    <property type="molecule type" value="Genomic_DNA"/>
</dbReference>
<dbReference type="InterPro" id="IPR036291">
    <property type="entry name" value="NAD(P)-bd_dom_sf"/>
</dbReference>
<evidence type="ECO:0000313" key="2">
    <source>
        <dbReference type="EMBL" id="ABM93970.1"/>
    </source>
</evidence>
<name>A2SEI1_METPP</name>
<sequence length="362" mass="39193">MPNKVLIAGASGVVGAAAVDAFLAGGWEVVALSRRRPELTHERPYTHLAVDLRDAAASRAALGALTGITHVVYAALFEKPGLIAGWSERDQMETNLAMLQNCLTPLTGAGSGLRHVSLLQGTKAYGIHLHPMPIPARERAPRDPHANFYWLQEDYLKELAAARHFDFTILRPQLIIGAAYGVAMNLAPVIGAYAAVCRELGEPFGFPGGVSYVWEAVDARLLANVFVWATSSPKAVGQHFNVTNGDVFEWRNVWPAMAATLGVEPGPDRPRALGQFLPGHAAVWDRIVAKHGLRPVALPALLGESHHYADFCFAHGATEPPPPAFVSAIKLRQAGFHEVCDSEDMFCHWLRSFMARGILPPA</sequence>
<dbReference type="STRING" id="420662.Mpe_A1008"/>
<gene>
    <name evidence="2" type="ordered locus">Mpe_A1008</name>
</gene>
<organism evidence="2 3">
    <name type="scientific">Methylibium petroleiphilum (strain ATCC BAA-1232 / LMG 22953 / PM1)</name>
    <dbReference type="NCBI Taxonomy" id="420662"/>
    <lineage>
        <taxon>Bacteria</taxon>
        <taxon>Pseudomonadati</taxon>
        <taxon>Pseudomonadota</taxon>
        <taxon>Betaproteobacteria</taxon>
        <taxon>Burkholderiales</taxon>
        <taxon>Sphaerotilaceae</taxon>
        <taxon>Methylibium</taxon>
    </lineage>
</organism>
<evidence type="ECO:0000313" key="3">
    <source>
        <dbReference type="Proteomes" id="UP000000366"/>
    </source>
</evidence>
<feature type="domain" description="NAD-dependent epimerase/dehydratase" evidence="1">
    <location>
        <begin position="5"/>
        <end position="242"/>
    </location>
</feature>
<dbReference type="SUPFAM" id="SSF51735">
    <property type="entry name" value="NAD(P)-binding Rossmann-fold domains"/>
    <property type="match status" value="1"/>
</dbReference>
<protein>
    <recommendedName>
        <fullName evidence="1">NAD-dependent epimerase/dehydratase domain-containing protein</fullName>
    </recommendedName>
</protein>
<accession>A2SEI1</accession>
<dbReference type="RefSeq" id="WP_011828608.1">
    <property type="nucleotide sequence ID" value="NC_008825.1"/>
</dbReference>
<dbReference type="InterPro" id="IPR001509">
    <property type="entry name" value="Epimerase_deHydtase"/>
</dbReference>
<dbReference type="Proteomes" id="UP000000366">
    <property type="component" value="Chromosome"/>
</dbReference>
<dbReference type="HOGENOM" id="CLU_030125_0_0_4"/>
<reference evidence="2 3" key="1">
    <citation type="journal article" date="2007" name="J. Bacteriol.">
        <title>Whole-genome analysis of the methyl tert-butyl ether-degrading beta-proteobacterium Methylibium petroleiphilum PM1.</title>
        <authorList>
            <person name="Kane S.R."/>
            <person name="Chakicherla A.Y."/>
            <person name="Chain P.S.G."/>
            <person name="Schmidt R."/>
            <person name="Shin M.W."/>
            <person name="Legler T.C."/>
            <person name="Scow K.M."/>
            <person name="Larimer F.W."/>
            <person name="Lucas S.M."/>
            <person name="Richardson P.M."/>
            <person name="Hristova K.R."/>
        </authorList>
    </citation>
    <scope>NUCLEOTIDE SEQUENCE [LARGE SCALE GENOMIC DNA]</scope>
    <source>
        <strain evidence="3">ATCC BAA-1232 / LMG 22953 / PM1</strain>
    </source>
</reference>
<dbReference type="eggNOG" id="COG0451">
    <property type="taxonomic scope" value="Bacteria"/>
</dbReference>
<dbReference type="AlphaFoldDB" id="A2SEI1"/>
<keyword evidence="3" id="KW-1185">Reference proteome</keyword>
<dbReference type="Gene3D" id="3.40.50.720">
    <property type="entry name" value="NAD(P)-binding Rossmann-like Domain"/>
    <property type="match status" value="1"/>
</dbReference>
<proteinExistence type="predicted"/>
<dbReference type="PANTHER" id="PTHR32487">
    <property type="entry name" value="3-OXO-DELTA(4,5)-STEROID 5-BETA-REDUCTASE"/>
    <property type="match status" value="1"/>
</dbReference>
<dbReference type="InterPro" id="IPR055222">
    <property type="entry name" value="PRISE-like_Rossmann-fold"/>
</dbReference>